<protein>
    <submittedName>
        <fullName evidence="2">Uncharacterized protein</fullName>
    </submittedName>
</protein>
<dbReference type="RefSeq" id="WP_111958096.1">
    <property type="nucleotide sequence ID" value="NZ_CP036313.1"/>
</dbReference>
<keyword evidence="4" id="KW-1185">Reference proteome</keyword>
<accession>A0A328FCT3</accession>
<reference evidence="2 3" key="1">
    <citation type="submission" date="2018-06" db="EMBL/GenBank/DDBJ databases">
        <title>Complete Genome Sequence of Desulfobacter hydrogenophilus (DSM3380).</title>
        <authorList>
            <person name="Marietou A."/>
            <person name="Schreiber L."/>
            <person name="Marshall I."/>
            <person name="Jorgensen B."/>
        </authorList>
    </citation>
    <scope>NUCLEOTIDE SEQUENCE [LARGE SCALE GENOMIC DNA]</scope>
    <source>
        <strain evidence="2 3">DSM 3380</strain>
    </source>
</reference>
<dbReference type="PROSITE" id="PS51257">
    <property type="entry name" value="PROKAR_LIPOPROTEIN"/>
    <property type="match status" value="1"/>
</dbReference>
<name>A0A328FCT3_9BACT</name>
<proteinExistence type="predicted"/>
<organism evidence="2 3">
    <name type="scientific">Desulfobacter hydrogenophilus</name>
    <dbReference type="NCBI Taxonomy" id="2291"/>
    <lineage>
        <taxon>Bacteria</taxon>
        <taxon>Pseudomonadati</taxon>
        <taxon>Thermodesulfobacteriota</taxon>
        <taxon>Desulfobacteria</taxon>
        <taxon>Desulfobacterales</taxon>
        <taxon>Desulfobacteraceae</taxon>
        <taxon>Desulfobacter</taxon>
    </lineage>
</organism>
<evidence type="ECO:0000313" key="3">
    <source>
        <dbReference type="Proteomes" id="UP000248798"/>
    </source>
</evidence>
<gene>
    <name evidence="2" type="ORF">DO021_14960</name>
    <name evidence="1" type="ORF">EYB58_04565</name>
</gene>
<reference evidence="1 4" key="2">
    <citation type="submission" date="2019-02" db="EMBL/GenBank/DDBJ databases">
        <title>Complete genome sequence of Desulfobacter hydrogenophilus AcRS1.</title>
        <authorList>
            <person name="Marietou A."/>
            <person name="Lund M.B."/>
            <person name="Marshall I.P.G."/>
            <person name="Schreiber L."/>
            <person name="Jorgensen B."/>
        </authorList>
    </citation>
    <scope>NUCLEOTIDE SEQUENCE [LARGE SCALE GENOMIC DNA]</scope>
    <source>
        <strain evidence="1 4">AcRS1</strain>
    </source>
</reference>
<dbReference type="Proteomes" id="UP000248798">
    <property type="component" value="Unassembled WGS sequence"/>
</dbReference>
<evidence type="ECO:0000313" key="2">
    <source>
        <dbReference type="EMBL" id="RAM01232.1"/>
    </source>
</evidence>
<evidence type="ECO:0000313" key="4">
    <source>
        <dbReference type="Proteomes" id="UP000293902"/>
    </source>
</evidence>
<dbReference type="AlphaFoldDB" id="A0A328FCT3"/>
<dbReference type="EMBL" id="QLNI01000030">
    <property type="protein sequence ID" value="RAM01232.1"/>
    <property type="molecule type" value="Genomic_DNA"/>
</dbReference>
<dbReference type="OrthoDB" id="5513386at2"/>
<evidence type="ECO:0000313" key="1">
    <source>
        <dbReference type="EMBL" id="QBH12258.1"/>
    </source>
</evidence>
<dbReference type="EMBL" id="CP036313">
    <property type="protein sequence ID" value="QBH12258.1"/>
    <property type="molecule type" value="Genomic_DNA"/>
</dbReference>
<sequence>MDNKSFITIILILTAASTLLCGCYPKRVGPIGPEGKQLTWEKMNLSQRKAHMRQKVLPVAADVFGTWQPERFAQVNCSLCHVQGDTQGIYDMPTTDLPRLSGALLLGPEFERAPETTRLKLNRLVPEMSAALGLKPFSIITRTGFGCYSCHLGPKGAMFGK</sequence>
<dbReference type="Proteomes" id="UP000293902">
    <property type="component" value="Chromosome"/>
</dbReference>